<feature type="transmembrane region" description="Helical" evidence="1">
    <location>
        <begin position="85"/>
        <end position="104"/>
    </location>
</feature>
<evidence type="ECO:0000256" key="1">
    <source>
        <dbReference type="SAM" id="Phobius"/>
    </source>
</evidence>
<keyword evidence="1" id="KW-0812">Transmembrane</keyword>
<name>A0A364K1B2_9BACL</name>
<dbReference type="EMBL" id="QJKK01000013">
    <property type="protein sequence ID" value="RAL21482.1"/>
    <property type="molecule type" value="Genomic_DNA"/>
</dbReference>
<dbReference type="Proteomes" id="UP000251213">
    <property type="component" value="Unassembled WGS sequence"/>
</dbReference>
<organism evidence="2 3">
    <name type="scientific">Thermoflavimicrobium daqui</name>
    <dbReference type="NCBI Taxonomy" id="2137476"/>
    <lineage>
        <taxon>Bacteria</taxon>
        <taxon>Bacillati</taxon>
        <taxon>Bacillota</taxon>
        <taxon>Bacilli</taxon>
        <taxon>Bacillales</taxon>
        <taxon>Thermoactinomycetaceae</taxon>
        <taxon>Thermoflavimicrobium</taxon>
    </lineage>
</organism>
<keyword evidence="3" id="KW-1185">Reference proteome</keyword>
<keyword evidence="1" id="KW-0472">Membrane</keyword>
<accession>A0A364K1B2</accession>
<feature type="transmembrane region" description="Helical" evidence="1">
    <location>
        <begin position="6"/>
        <end position="29"/>
    </location>
</feature>
<reference evidence="2 3" key="1">
    <citation type="submission" date="2018-06" db="EMBL/GenBank/DDBJ databases">
        <title>Thermoflavimicrobium daqus sp. nov., a thermophilic microbe isolated from Moutai-flavour Daqu.</title>
        <authorList>
            <person name="Wang X."/>
            <person name="Zhou H."/>
        </authorList>
    </citation>
    <scope>NUCLEOTIDE SEQUENCE [LARGE SCALE GENOMIC DNA]</scope>
    <source>
        <strain evidence="2 3">FBKL4.011</strain>
    </source>
</reference>
<feature type="transmembrane region" description="Helical" evidence="1">
    <location>
        <begin position="41"/>
        <end position="60"/>
    </location>
</feature>
<proteinExistence type="predicted"/>
<sequence length="109" mass="12577">MDIFNQIIVYIWFGNLLCLGNFGLWIYYLEDIYGKQKSTKLLYFGLFLLNIVLMVISIKLTPPKPLLPILIMEGFSAAFAFPDQVYRLILTAIAMILGGIIKRLPRYLK</sequence>
<comment type="caution">
    <text evidence="2">The sequence shown here is derived from an EMBL/GenBank/DDBJ whole genome shotgun (WGS) entry which is preliminary data.</text>
</comment>
<reference evidence="2 3" key="2">
    <citation type="submission" date="2018-06" db="EMBL/GenBank/DDBJ databases">
        <authorList>
            <person name="Zhirakovskaya E."/>
        </authorList>
    </citation>
    <scope>NUCLEOTIDE SEQUENCE [LARGE SCALE GENOMIC DNA]</scope>
    <source>
        <strain evidence="2 3">FBKL4.011</strain>
    </source>
</reference>
<dbReference type="AlphaFoldDB" id="A0A364K1B2"/>
<protein>
    <submittedName>
        <fullName evidence="2">Uncharacterized protein</fullName>
    </submittedName>
</protein>
<keyword evidence="1" id="KW-1133">Transmembrane helix</keyword>
<evidence type="ECO:0000313" key="2">
    <source>
        <dbReference type="EMBL" id="RAL21482.1"/>
    </source>
</evidence>
<dbReference type="RefSeq" id="WP_113660155.1">
    <property type="nucleotide sequence ID" value="NZ_KZ845675.1"/>
</dbReference>
<gene>
    <name evidence="2" type="ORF">DL897_16125</name>
</gene>
<evidence type="ECO:0000313" key="3">
    <source>
        <dbReference type="Proteomes" id="UP000251213"/>
    </source>
</evidence>